<evidence type="ECO:0000313" key="1">
    <source>
        <dbReference type="EMBL" id="QOK97901.1"/>
    </source>
</evidence>
<proteinExistence type="predicted"/>
<accession>A0AA92Q7M1</accession>
<dbReference type="Proteomes" id="UP000593970">
    <property type="component" value="Chromosome"/>
</dbReference>
<sequence>MTPAVSDPFEIQFRRDQLRCSGKSTKFYQVSRGLSLIRLRPGQQR</sequence>
<gene>
    <name evidence="1" type="ORF">HF909_16630</name>
</gene>
<evidence type="ECO:0000313" key="2">
    <source>
        <dbReference type="Proteomes" id="UP000593970"/>
    </source>
</evidence>
<protein>
    <submittedName>
        <fullName evidence="1">Uncharacterized protein</fullName>
    </submittedName>
</protein>
<dbReference type="EMBL" id="CP051169">
    <property type="protein sequence ID" value="QOK97901.1"/>
    <property type="molecule type" value="Genomic_DNA"/>
</dbReference>
<dbReference type="AlphaFoldDB" id="A0AA92Q7M1"/>
<reference evidence="2" key="1">
    <citation type="submission" date="2020-04" db="EMBL/GenBank/DDBJ databases">
        <title>Ralstonia solanacearum UW576, UW763, UW773, and UW774.</title>
        <authorList>
            <person name="Steidl O."/>
            <person name="Truchon A."/>
            <person name="Allen C."/>
        </authorList>
    </citation>
    <scope>NUCLEOTIDE SEQUENCE [LARGE SCALE GENOMIC DNA]</scope>
    <source>
        <strain evidence="2">UW774</strain>
    </source>
</reference>
<organism evidence="1 2">
    <name type="scientific">Ralstonia solanacearum</name>
    <name type="common">Pseudomonas solanacearum</name>
    <dbReference type="NCBI Taxonomy" id="305"/>
    <lineage>
        <taxon>Bacteria</taxon>
        <taxon>Pseudomonadati</taxon>
        <taxon>Pseudomonadota</taxon>
        <taxon>Betaproteobacteria</taxon>
        <taxon>Burkholderiales</taxon>
        <taxon>Burkholderiaceae</taxon>
        <taxon>Ralstonia</taxon>
        <taxon>Ralstonia solanacearum species complex</taxon>
    </lineage>
</organism>
<name>A0AA92Q7M1_RALSL</name>